<dbReference type="Gene3D" id="1.10.10.60">
    <property type="entry name" value="Homeodomain-like"/>
    <property type="match status" value="1"/>
</dbReference>
<dbReference type="InterPro" id="IPR002514">
    <property type="entry name" value="Transposase_8"/>
</dbReference>
<dbReference type="Proteomes" id="UP001500171">
    <property type="component" value="Unassembled WGS sequence"/>
</dbReference>
<gene>
    <name evidence="3" type="ORF">GCM10023211_21740</name>
</gene>
<dbReference type="RefSeq" id="WP_345492132.1">
    <property type="nucleotide sequence ID" value="NZ_BAABHY010000006.1"/>
</dbReference>
<organism evidence="3 4">
    <name type="scientific">Orbus sasakiae</name>
    <dbReference type="NCBI Taxonomy" id="1078475"/>
    <lineage>
        <taxon>Bacteria</taxon>
        <taxon>Pseudomonadati</taxon>
        <taxon>Pseudomonadota</taxon>
        <taxon>Gammaproteobacteria</taxon>
        <taxon>Orbales</taxon>
        <taxon>Orbaceae</taxon>
        <taxon>Orbus</taxon>
    </lineage>
</organism>
<comment type="caution">
    <text evidence="3">The sequence shown here is derived from an EMBL/GenBank/DDBJ whole genome shotgun (WGS) entry which is preliminary data.</text>
</comment>
<dbReference type="SUPFAM" id="SSF46689">
    <property type="entry name" value="Homeodomain-like"/>
    <property type="match status" value="1"/>
</dbReference>
<dbReference type="InterPro" id="IPR009057">
    <property type="entry name" value="Homeodomain-like_sf"/>
</dbReference>
<name>A0ABP9ND73_9GAMM</name>
<evidence type="ECO:0008006" key="5">
    <source>
        <dbReference type="Google" id="ProtNLM"/>
    </source>
</evidence>
<keyword evidence="4" id="KW-1185">Reference proteome</keyword>
<evidence type="ECO:0000256" key="2">
    <source>
        <dbReference type="SAM" id="Coils"/>
    </source>
</evidence>
<feature type="coiled-coil region" evidence="2">
    <location>
        <begin position="62"/>
        <end position="89"/>
    </location>
</feature>
<protein>
    <recommendedName>
        <fullName evidence="5">Transposase</fullName>
    </recommendedName>
</protein>
<evidence type="ECO:0000313" key="3">
    <source>
        <dbReference type="EMBL" id="GAA5113502.1"/>
    </source>
</evidence>
<keyword evidence="2" id="KW-0175">Coiled coil</keyword>
<proteinExistence type="inferred from homology"/>
<dbReference type="Pfam" id="PF01527">
    <property type="entry name" value="HTH_Tnp_1"/>
    <property type="match status" value="1"/>
</dbReference>
<reference evidence="4" key="1">
    <citation type="journal article" date="2019" name="Int. J. Syst. Evol. Microbiol.">
        <title>The Global Catalogue of Microorganisms (GCM) 10K type strain sequencing project: providing services to taxonomists for standard genome sequencing and annotation.</title>
        <authorList>
            <consortium name="The Broad Institute Genomics Platform"/>
            <consortium name="The Broad Institute Genome Sequencing Center for Infectious Disease"/>
            <person name="Wu L."/>
            <person name="Ma J."/>
        </authorList>
    </citation>
    <scope>NUCLEOTIDE SEQUENCE [LARGE SCALE GENOMIC DNA]</scope>
    <source>
        <strain evidence="4">JCM 18050</strain>
    </source>
</reference>
<sequence>MNKKYDPKFKQEAVNLALNNEQTYRQTANDLGINYKTFCNWIYQTMNKPTHQAIKSNKKPDYQELERQNEAMKKELELRKKEIEILKKAAQYFASLK</sequence>
<dbReference type="EMBL" id="BAABHY010000006">
    <property type="protein sequence ID" value="GAA5113502.1"/>
    <property type="molecule type" value="Genomic_DNA"/>
</dbReference>
<accession>A0ABP9ND73</accession>
<comment type="similarity">
    <text evidence="1">Belongs to the transposase 8 family.</text>
</comment>
<evidence type="ECO:0000313" key="4">
    <source>
        <dbReference type="Proteomes" id="UP001500171"/>
    </source>
</evidence>
<evidence type="ECO:0000256" key="1">
    <source>
        <dbReference type="ARBA" id="ARBA00009964"/>
    </source>
</evidence>